<reference evidence="1 2" key="1">
    <citation type="journal article" date="2019" name="Int. J. Syst. Evol. Microbiol.">
        <title>The Global Catalogue of Microorganisms (GCM) 10K type strain sequencing project: providing services to taxonomists for standard genome sequencing and annotation.</title>
        <authorList>
            <consortium name="The Broad Institute Genomics Platform"/>
            <consortium name="The Broad Institute Genome Sequencing Center for Infectious Disease"/>
            <person name="Wu L."/>
            <person name="Ma J."/>
        </authorList>
    </citation>
    <scope>NUCLEOTIDE SEQUENCE [LARGE SCALE GENOMIC DNA]</scope>
    <source>
        <strain evidence="1 2">JCM 14718</strain>
    </source>
</reference>
<protein>
    <submittedName>
        <fullName evidence="1">Uncharacterized protein</fullName>
    </submittedName>
</protein>
<dbReference type="EMBL" id="BAAANY010000003">
    <property type="protein sequence ID" value="GAA1662252.1"/>
    <property type="molecule type" value="Genomic_DNA"/>
</dbReference>
<accession>A0ABN2FYR2</accession>
<gene>
    <name evidence="1" type="ORF">GCM10009765_09630</name>
</gene>
<sequence length="51" mass="5729">MGILILLAIFIGTGIAALLGWTPDSRTGRDWQPRGGWQRTEEPTIRLRHLS</sequence>
<dbReference type="Proteomes" id="UP001500618">
    <property type="component" value="Unassembled WGS sequence"/>
</dbReference>
<evidence type="ECO:0000313" key="1">
    <source>
        <dbReference type="EMBL" id="GAA1662252.1"/>
    </source>
</evidence>
<comment type="caution">
    <text evidence="1">The sequence shown here is derived from an EMBL/GenBank/DDBJ whole genome shotgun (WGS) entry which is preliminary data.</text>
</comment>
<evidence type="ECO:0000313" key="2">
    <source>
        <dbReference type="Proteomes" id="UP001500618"/>
    </source>
</evidence>
<organism evidence="1 2">
    <name type="scientific">Fodinicola feengrottensis</name>
    <dbReference type="NCBI Taxonomy" id="435914"/>
    <lineage>
        <taxon>Bacteria</taxon>
        <taxon>Bacillati</taxon>
        <taxon>Actinomycetota</taxon>
        <taxon>Actinomycetes</taxon>
        <taxon>Mycobacteriales</taxon>
        <taxon>Fodinicola</taxon>
    </lineage>
</organism>
<proteinExistence type="predicted"/>
<dbReference type="RefSeq" id="WP_163573160.1">
    <property type="nucleotide sequence ID" value="NZ_BAAANY010000003.1"/>
</dbReference>
<keyword evidence="2" id="KW-1185">Reference proteome</keyword>
<name>A0ABN2FYR2_9ACTN</name>